<reference evidence="8 9" key="1">
    <citation type="submission" date="2019-10" db="EMBL/GenBank/DDBJ databases">
        <authorList>
            <person name="Palmer J.M."/>
        </authorList>
    </citation>
    <scope>NUCLEOTIDE SEQUENCE [LARGE SCALE GENOMIC DNA]</scope>
    <source>
        <strain evidence="8 9">TWF696</strain>
    </source>
</reference>
<dbReference type="InterPro" id="IPR016589">
    <property type="entry name" value="tRNA_splic_SEN2"/>
</dbReference>
<name>A0AAV9V7K4_9PEZI</name>
<dbReference type="GO" id="GO:0003676">
    <property type="term" value="F:nucleic acid binding"/>
    <property type="evidence" value="ECO:0007669"/>
    <property type="project" value="InterPro"/>
</dbReference>
<dbReference type="EMBL" id="JAVHNQ010000002">
    <property type="protein sequence ID" value="KAK6354538.1"/>
    <property type="molecule type" value="Genomic_DNA"/>
</dbReference>
<feature type="active site" evidence="5">
    <location>
        <position position="377"/>
    </location>
</feature>
<dbReference type="InterPro" id="IPR011856">
    <property type="entry name" value="tRNA_endonuc-like_dom_sf"/>
</dbReference>
<dbReference type="CDD" id="cd22363">
    <property type="entry name" value="tRNA-intron_lyase_C"/>
    <property type="match status" value="1"/>
</dbReference>
<dbReference type="GO" id="GO:0000214">
    <property type="term" value="C:tRNA-intron endonuclease complex"/>
    <property type="evidence" value="ECO:0007669"/>
    <property type="project" value="UniProtKB-UniRule"/>
</dbReference>
<dbReference type="GO" id="GO:0005737">
    <property type="term" value="C:cytoplasm"/>
    <property type="evidence" value="ECO:0007669"/>
    <property type="project" value="TreeGrafter"/>
</dbReference>
<dbReference type="Gene3D" id="3.40.1350.10">
    <property type="match status" value="1"/>
</dbReference>
<evidence type="ECO:0000313" key="8">
    <source>
        <dbReference type="EMBL" id="KAK6354538.1"/>
    </source>
</evidence>
<evidence type="ECO:0000259" key="7">
    <source>
        <dbReference type="Pfam" id="PF01974"/>
    </source>
</evidence>
<evidence type="ECO:0000256" key="4">
    <source>
        <dbReference type="PIRNR" id="PIRNR011789"/>
    </source>
</evidence>
<dbReference type="InterPro" id="IPR036167">
    <property type="entry name" value="tRNA_intron_Endo_cat-like_sf"/>
</dbReference>
<evidence type="ECO:0000313" key="9">
    <source>
        <dbReference type="Proteomes" id="UP001375240"/>
    </source>
</evidence>
<keyword evidence="2 4" id="KW-0819">tRNA processing</keyword>
<dbReference type="Pfam" id="PF01974">
    <property type="entry name" value="tRNA_int_endo"/>
    <property type="match status" value="1"/>
</dbReference>
<dbReference type="SUPFAM" id="SSF53032">
    <property type="entry name" value="tRNA-intron endonuclease catalytic domain-like"/>
    <property type="match status" value="1"/>
</dbReference>
<dbReference type="GO" id="GO:0000213">
    <property type="term" value="F:tRNA-intron lyase activity"/>
    <property type="evidence" value="ECO:0007669"/>
    <property type="project" value="UniProtKB-UniRule"/>
</dbReference>
<dbReference type="PIRSF" id="PIRSF011789">
    <property type="entry name" value="tRNA_splic_SEN2"/>
    <property type="match status" value="1"/>
</dbReference>
<protein>
    <recommendedName>
        <fullName evidence="4">tRNA-splicing endonuclease subunit Sen2</fullName>
        <ecNumber evidence="4">4.6.1.16</ecNumber>
    </recommendedName>
</protein>
<feature type="compositionally biased region" description="Basic and acidic residues" evidence="6">
    <location>
        <begin position="136"/>
        <end position="170"/>
    </location>
</feature>
<feature type="region of interest" description="Disordered" evidence="6">
    <location>
        <begin position="234"/>
        <end position="268"/>
    </location>
</feature>
<keyword evidence="3 4" id="KW-0456">Lyase</keyword>
<feature type="active site" evidence="5">
    <location>
        <position position="424"/>
    </location>
</feature>
<feature type="region of interest" description="Disordered" evidence="6">
    <location>
        <begin position="133"/>
        <end position="183"/>
    </location>
</feature>
<feature type="active site" evidence="5">
    <location>
        <position position="385"/>
    </location>
</feature>
<evidence type="ECO:0000256" key="2">
    <source>
        <dbReference type="ARBA" id="ARBA00022694"/>
    </source>
</evidence>
<sequence length="473" mass="52764">MADSTSQDAAVDVAVAVPSHPATAPKPKRPNYAVIHAAPVPLALYHSPPLIPHNPLSFLHHLYLYLFPPTCSHETTYTGVFSPVTMSVEIRDPQAVLDLWQKGFWGKGSLSRSEPTWLNRELRRLGDTEVGATSEEITRQRRDQRKEMKKERARKEKEELQKVKAAEAKGKHSNGGPSNGKPVVTDAKVVVDLEEEINGLKDFVSELAQSNDQTGLPTPPLSASEVEIQDLAPSKADVPPVQHSNPTETPAVSPPTAKSVDFKPGSKIGGTSAPKKIVLENQEHLQLTYPEAFFLAYALGVLTIHSEPDKTPISLPNLLRLFLRYSTFPPLPEPSISLSNLNPDNRFLINYVVYHHFRSLGWVVKSGVKFSVDYLLYKRGPVFSHAEFAVLVIPSYSRWEGRAEACREWDWLHSITRVNSQVKKTVVLAYVDVPTAEDVKGWEKGGDGLKDVFAKYKIREVALRRWIPGRNRD</sequence>
<keyword evidence="9" id="KW-1185">Reference proteome</keyword>
<evidence type="ECO:0000256" key="5">
    <source>
        <dbReference type="PIRSR" id="PIRSR011789-1"/>
    </source>
</evidence>
<comment type="caution">
    <text evidence="8">The sequence shown here is derived from an EMBL/GenBank/DDBJ whole genome shotgun (WGS) entry which is preliminary data.</text>
</comment>
<evidence type="ECO:0000256" key="6">
    <source>
        <dbReference type="SAM" id="MobiDB-lite"/>
    </source>
</evidence>
<comment type="similarity">
    <text evidence="1 4">Belongs to the tRNA-intron endonuclease family.</text>
</comment>
<feature type="domain" description="tRNA intron endonuclease catalytic" evidence="7">
    <location>
        <begin position="347"/>
        <end position="432"/>
    </location>
</feature>
<dbReference type="AlphaFoldDB" id="A0AAV9V7K4"/>
<accession>A0AAV9V7K4</accession>
<evidence type="ECO:0000256" key="1">
    <source>
        <dbReference type="ARBA" id="ARBA00008078"/>
    </source>
</evidence>
<dbReference type="PANTHER" id="PTHR21227">
    <property type="entry name" value="TRNA-SPLICING ENDONUCLEASE SUBUNIT SEN2"/>
    <property type="match status" value="1"/>
</dbReference>
<comment type="function">
    <text evidence="4">Constitutes one of the two catalytic subunit of the tRNA-splicing endonuclease complex, a complex responsible for identification and cleavage of the splice sites in pre-tRNA. It cleaves pre-tRNA at the 5'- and 3'-splice sites to release the intron. The products are an intron and two tRNA half-molecules bearing 2',3'-cyclic phosphate and 5'-OH termini. There are no conserved sequences at the splice sites, but the intron is invariably located at the same site in the gene, placing the splice sites an invariant distance from the constant structural features of the tRNA body.</text>
</comment>
<dbReference type="Proteomes" id="UP001375240">
    <property type="component" value="Unassembled WGS sequence"/>
</dbReference>
<dbReference type="NCBIfam" id="TIGR00324">
    <property type="entry name" value="endA"/>
    <property type="match status" value="1"/>
</dbReference>
<dbReference type="InterPro" id="IPR006676">
    <property type="entry name" value="tRNA_splic"/>
</dbReference>
<evidence type="ECO:0000256" key="3">
    <source>
        <dbReference type="ARBA" id="ARBA00023239"/>
    </source>
</evidence>
<dbReference type="EC" id="4.6.1.16" evidence="4"/>
<dbReference type="InterPro" id="IPR006677">
    <property type="entry name" value="tRNA_intron_Endonuc_cat-like"/>
</dbReference>
<dbReference type="GO" id="GO:0000379">
    <property type="term" value="P:tRNA-type intron splice site recognition and cleavage"/>
    <property type="evidence" value="ECO:0007669"/>
    <property type="project" value="TreeGrafter"/>
</dbReference>
<gene>
    <name evidence="8" type="ORF">TWF696_003681</name>
</gene>
<proteinExistence type="inferred from homology"/>
<dbReference type="PANTHER" id="PTHR21227:SF0">
    <property type="entry name" value="TRNA-SPLICING ENDONUCLEASE SUBUNIT SEN2"/>
    <property type="match status" value="1"/>
</dbReference>
<organism evidence="8 9">
    <name type="scientific">Orbilia brochopaga</name>
    <dbReference type="NCBI Taxonomy" id="3140254"/>
    <lineage>
        <taxon>Eukaryota</taxon>
        <taxon>Fungi</taxon>
        <taxon>Dikarya</taxon>
        <taxon>Ascomycota</taxon>
        <taxon>Pezizomycotina</taxon>
        <taxon>Orbiliomycetes</taxon>
        <taxon>Orbiliales</taxon>
        <taxon>Orbiliaceae</taxon>
        <taxon>Orbilia</taxon>
    </lineage>
</organism>